<dbReference type="EMBL" id="BX284602">
    <property type="protein sequence ID" value="CCD71438.1"/>
    <property type="molecule type" value="Genomic_DNA"/>
</dbReference>
<name>P91311_CAEEL</name>
<accession>P91311</accession>
<keyword evidence="2" id="KW-1185">Reference proteome</keyword>
<dbReference type="AlphaFoldDB" id="P91311"/>
<dbReference type="ExpressionAtlas" id="P91311">
    <property type="expression patterns" value="differential"/>
</dbReference>
<reference evidence="1 2" key="1">
    <citation type="journal article" date="1998" name="Science">
        <title>Genome sequence of the nematode C. elegans: a platform for investigating biology.</title>
        <authorList>
            <consortium name="The C. elegans sequencing consortium"/>
            <person name="Sulson J.E."/>
            <person name="Waterston R."/>
        </authorList>
    </citation>
    <scope>NUCLEOTIDE SEQUENCE [LARGE SCALE GENOMIC DNA]</scope>
    <source>
        <strain evidence="1 2">Bristol N2</strain>
    </source>
</reference>
<dbReference type="HOGENOM" id="CLU_1579907_0_0_1"/>
<dbReference type="Proteomes" id="UP000001940">
    <property type="component" value="Chromosome II"/>
</dbReference>
<evidence type="ECO:0000313" key="2">
    <source>
        <dbReference type="Proteomes" id="UP000001940"/>
    </source>
</evidence>
<dbReference type="CTD" id="3565584"/>
<dbReference type="UCSC" id="F47F6.4">
    <property type="organism name" value="c. elegans"/>
</dbReference>
<proteinExistence type="predicted"/>
<protein>
    <submittedName>
        <fullName evidence="1">Calpain catalytic domain-containing protein</fullName>
    </submittedName>
</protein>
<dbReference type="Bgee" id="WBGene00023410">
    <property type="expression patterns" value="Expressed in material anatomical entity and 2 other cell types or tissues"/>
</dbReference>
<dbReference type="OrthoDB" id="5781632at2759"/>
<dbReference type="RefSeq" id="NP_001379964.1">
    <property type="nucleotide sequence ID" value="NM_001393002.1"/>
</dbReference>
<gene>
    <name evidence="1 3" type="primary">clpr-2</name>
    <name evidence="1" type="ORF">CELE_F47F6.9</name>
    <name evidence="3" type="ORF">F47F6.9</name>
</gene>
<dbReference type="WormBase" id="F47F6.9b">
    <property type="protein sequence ID" value="CE10710"/>
    <property type="gene ID" value="WBGene00023410"/>
    <property type="gene designation" value="clpr-2"/>
</dbReference>
<dbReference type="AGR" id="WB:WBGene00023410"/>
<evidence type="ECO:0000313" key="3">
    <source>
        <dbReference type="WormBase" id="F47F6.9b"/>
    </source>
</evidence>
<organism evidence="1 2">
    <name type="scientific">Caenorhabditis elegans</name>
    <dbReference type="NCBI Taxonomy" id="6239"/>
    <lineage>
        <taxon>Eukaryota</taxon>
        <taxon>Metazoa</taxon>
        <taxon>Ecdysozoa</taxon>
        <taxon>Nematoda</taxon>
        <taxon>Chromadorea</taxon>
        <taxon>Rhabditida</taxon>
        <taxon>Rhabditina</taxon>
        <taxon>Rhabditomorpha</taxon>
        <taxon>Rhabditoidea</taxon>
        <taxon>Rhabditidae</taxon>
        <taxon>Peloderinae</taxon>
        <taxon>Caenorhabditis</taxon>
    </lineage>
</organism>
<evidence type="ECO:0000313" key="1">
    <source>
        <dbReference type="EMBL" id="CCD71438.1"/>
    </source>
</evidence>
<dbReference type="IntAct" id="P91311">
    <property type="interactions" value="1"/>
</dbReference>
<sequence>MSYMTFDFISHPIESQLDDIQQFIIEEGEIIKSDTGELTVYKLGGRYSNVFVYENNCRFNFISVEGSLSNSLHNNYLTATNGLIDSSFEIPPQSRVILEVVSCEWEYFSANFNIEFKVLPFMWTVCYWFAPLVEYFVPESSFNYSFQTPVVIKKRQDHRWTIEEKTKKD</sequence>
<dbReference type="GeneID" id="3565584"/>
<dbReference type="PIR" id="D88040">
    <property type="entry name" value="D88040"/>
</dbReference>
<dbReference type="PaxDb" id="6239-F47F6.4"/>